<evidence type="ECO:0000256" key="8">
    <source>
        <dbReference type="SAM" id="MobiDB-lite"/>
    </source>
</evidence>
<keyword evidence="2 7" id="KW-0813">Transport</keyword>
<dbReference type="Pfam" id="PF00528">
    <property type="entry name" value="BPD_transp_1"/>
    <property type="match status" value="1"/>
</dbReference>
<evidence type="ECO:0000256" key="3">
    <source>
        <dbReference type="ARBA" id="ARBA00022475"/>
    </source>
</evidence>
<evidence type="ECO:0000256" key="1">
    <source>
        <dbReference type="ARBA" id="ARBA00004651"/>
    </source>
</evidence>
<keyword evidence="6 7" id="KW-0472">Membrane</keyword>
<dbReference type="Proteomes" id="UP001596548">
    <property type="component" value="Unassembled WGS sequence"/>
</dbReference>
<dbReference type="PANTHER" id="PTHR30193">
    <property type="entry name" value="ABC TRANSPORTER PERMEASE PROTEIN"/>
    <property type="match status" value="1"/>
</dbReference>
<evidence type="ECO:0000256" key="6">
    <source>
        <dbReference type="ARBA" id="ARBA00023136"/>
    </source>
</evidence>
<feature type="transmembrane region" description="Helical" evidence="7">
    <location>
        <begin position="283"/>
        <end position="305"/>
    </location>
</feature>
<feature type="transmembrane region" description="Helical" evidence="7">
    <location>
        <begin position="177"/>
        <end position="199"/>
    </location>
</feature>
<reference evidence="11" key="1">
    <citation type="journal article" date="2019" name="Int. J. Syst. Evol. Microbiol.">
        <title>The Global Catalogue of Microorganisms (GCM) 10K type strain sequencing project: providing services to taxonomists for standard genome sequencing and annotation.</title>
        <authorList>
            <consortium name="The Broad Institute Genomics Platform"/>
            <consortium name="The Broad Institute Genome Sequencing Center for Infectious Disease"/>
            <person name="Wu L."/>
            <person name="Ma J."/>
        </authorList>
    </citation>
    <scope>NUCLEOTIDE SEQUENCE [LARGE SCALE GENOMIC DNA]</scope>
    <source>
        <strain evidence="11">XZYJT-10</strain>
    </source>
</reference>
<dbReference type="InterPro" id="IPR035906">
    <property type="entry name" value="MetI-like_sf"/>
</dbReference>
<evidence type="ECO:0000256" key="7">
    <source>
        <dbReference type="RuleBase" id="RU363032"/>
    </source>
</evidence>
<keyword evidence="11" id="KW-1185">Reference proteome</keyword>
<dbReference type="PANTHER" id="PTHR30193:SF37">
    <property type="entry name" value="INNER MEMBRANE ABC TRANSPORTER PERMEASE PROTEIN YCJO"/>
    <property type="match status" value="1"/>
</dbReference>
<comment type="similarity">
    <text evidence="7">Belongs to the binding-protein-dependent transport system permease family.</text>
</comment>
<feature type="region of interest" description="Disordered" evidence="8">
    <location>
        <begin position="1"/>
        <end position="26"/>
    </location>
</feature>
<gene>
    <name evidence="10" type="ORF">ACFQS1_01960</name>
</gene>
<evidence type="ECO:0000259" key="9">
    <source>
        <dbReference type="PROSITE" id="PS50928"/>
    </source>
</evidence>
<proteinExistence type="inferred from homology"/>
<dbReference type="SUPFAM" id="SSF161098">
    <property type="entry name" value="MetI-like"/>
    <property type="match status" value="1"/>
</dbReference>
<feature type="transmembrane region" description="Helical" evidence="7">
    <location>
        <begin position="31"/>
        <end position="50"/>
    </location>
</feature>
<feature type="transmembrane region" description="Helical" evidence="7">
    <location>
        <begin position="93"/>
        <end position="114"/>
    </location>
</feature>
<sequence length="314" mass="33819">MTASSTLTRPGRAAVSGAGRPGRRGPRRPPGLPWILPALVLSVGLIYYGIGYTGYISTLNWDGISPGPESVGARNYTRIVHDPVFWAAVRHTVVFFVVTFAIQTLLGLAFAVMAHSRLRLAGLYKVIVFIPVVLAPAIMAPVFRHMFAPDGELNAVLSHIGLGALAQPWIGQTSTALPVIMFITIWQWTGVTFVLYYAAMTQVDPSILEAARMDGAGNLRALRSIIWPELRGTTVALAILGAIGALKTFDVPYLVTIGGPNYATEFLGTYIYRQTIPLAHVGYGAALSIILLVVALLMALVLQLAGRERDAGRR</sequence>
<accession>A0ABW2HK05</accession>
<evidence type="ECO:0000313" key="11">
    <source>
        <dbReference type="Proteomes" id="UP001596548"/>
    </source>
</evidence>
<name>A0ABW2HK05_9ACTN</name>
<keyword evidence="5 7" id="KW-1133">Transmembrane helix</keyword>
<dbReference type="RefSeq" id="WP_378964134.1">
    <property type="nucleotide sequence ID" value="NZ_JBHTBJ010000001.1"/>
</dbReference>
<organism evidence="10 11">
    <name type="scientific">Paractinoplanes rhizophilus</name>
    <dbReference type="NCBI Taxonomy" id="1416877"/>
    <lineage>
        <taxon>Bacteria</taxon>
        <taxon>Bacillati</taxon>
        <taxon>Actinomycetota</taxon>
        <taxon>Actinomycetes</taxon>
        <taxon>Micromonosporales</taxon>
        <taxon>Micromonosporaceae</taxon>
        <taxon>Paractinoplanes</taxon>
    </lineage>
</organism>
<feature type="domain" description="ABC transmembrane type-1" evidence="9">
    <location>
        <begin position="89"/>
        <end position="302"/>
    </location>
</feature>
<evidence type="ECO:0000256" key="2">
    <source>
        <dbReference type="ARBA" id="ARBA00022448"/>
    </source>
</evidence>
<evidence type="ECO:0000313" key="10">
    <source>
        <dbReference type="EMBL" id="MFC7272732.1"/>
    </source>
</evidence>
<comment type="caution">
    <text evidence="10">The sequence shown here is derived from an EMBL/GenBank/DDBJ whole genome shotgun (WGS) entry which is preliminary data.</text>
</comment>
<feature type="transmembrane region" description="Helical" evidence="7">
    <location>
        <begin position="126"/>
        <end position="147"/>
    </location>
</feature>
<dbReference type="EMBL" id="JBHTBJ010000001">
    <property type="protein sequence ID" value="MFC7272732.1"/>
    <property type="molecule type" value="Genomic_DNA"/>
</dbReference>
<dbReference type="InterPro" id="IPR051393">
    <property type="entry name" value="ABC_transporter_permease"/>
</dbReference>
<evidence type="ECO:0000256" key="4">
    <source>
        <dbReference type="ARBA" id="ARBA00022692"/>
    </source>
</evidence>
<protein>
    <submittedName>
        <fullName evidence="10">Carbohydrate ABC transporter permease</fullName>
    </submittedName>
</protein>
<keyword evidence="3" id="KW-1003">Cell membrane</keyword>
<dbReference type="Gene3D" id="1.10.3720.10">
    <property type="entry name" value="MetI-like"/>
    <property type="match status" value="1"/>
</dbReference>
<dbReference type="CDD" id="cd06261">
    <property type="entry name" value="TM_PBP2"/>
    <property type="match status" value="1"/>
</dbReference>
<keyword evidence="4 7" id="KW-0812">Transmembrane</keyword>
<comment type="subcellular location">
    <subcellularLocation>
        <location evidence="1 7">Cell membrane</location>
        <topology evidence="1 7">Multi-pass membrane protein</topology>
    </subcellularLocation>
</comment>
<evidence type="ECO:0000256" key="5">
    <source>
        <dbReference type="ARBA" id="ARBA00022989"/>
    </source>
</evidence>
<dbReference type="PROSITE" id="PS50928">
    <property type="entry name" value="ABC_TM1"/>
    <property type="match status" value="1"/>
</dbReference>
<dbReference type="InterPro" id="IPR000515">
    <property type="entry name" value="MetI-like"/>
</dbReference>
<feature type="compositionally biased region" description="Low complexity" evidence="8">
    <location>
        <begin position="9"/>
        <end position="18"/>
    </location>
</feature>